<proteinExistence type="predicted"/>
<gene>
    <name evidence="1" type="ORF">SAMN04488082_10696</name>
</gene>
<name>A0A1I3TUE0_9BACT</name>
<evidence type="ECO:0000313" key="2">
    <source>
        <dbReference type="Proteomes" id="UP000198635"/>
    </source>
</evidence>
<reference evidence="2" key="1">
    <citation type="submission" date="2016-10" db="EMBL/GenBank/DDBJ databases">
        <authorList>
            <person name="Varghese N."/>
            <person name="Submissions S."/>
        </authorList>
    </citation>
    <scope>NUCLEOTIDE SEQUENCE [LARGE SCALE GENOMIC DNA]</scope>
    <source>
        <strain evidence="2">DSM 5918</strain>
    </source>
</reference>
<dbReference type="Gene3D" id="2.60.450.10">
    <property type="entry name" value="Lipopolysaccharide (LPS) transport protein A like domain"/>
    <property type="match status" value="1"/>
</dbReference>
<protein>
    <submittedName>
        <fullName evidence="1">LPS export ABC transporter protein LptC</fullName>
    </submittedName>
</protein>
<dbReference type="Proteomes" id="UP000198635">
    <property type="component" value="Unassembled WGS sequence"/>
</dbReference>
<dbReference type="InterPro" id="IPR010664">
    <property type="entry name" value="LipoPS_assembly_LptC-rel"/>
</dbReference>
<dbReference type="NCBIfam" id="TIGR04409">
    <property type="entry name" value="LptC_YrbK"/>
    <property type="match status" value="1"/>
</dbReference>
<sequence length="178" mass="19629">MKRLLVGLLALVVLAGIAMLGKRLLWPERLDNPSIRNLDVDLSLKGVNLSQGKDGKKLWNLSATGADYSENGDELTLAAPIIVYWGEEGGEPIEVRAPRGQVWQKEDRARMWDGVNGTQGQYEMRSETLDYTGQNRTLVLGGTVELTGESMQGRSDTLTYFLDTGDFLAQGNVQVIMN</sequence>
<organism evidence="1 2">
    <name type="scientific">Desulfomicrobium apsheronum</name>
    <dbReference type="NCBI Taxonomy" id="52560"/>
    <lineage>
        <taxon>Bacteria</taxon>
        <taxon>Pseudomonadati</taxon>
        <taxon>Thermodesulfobacteriota</taxon>
        <taxon>Desulfovibrionia</taxon>
        <taxon>Desulfovibrionales</taxon>
        <taxon>Desulfomicrobiaceae</taxon>
        <taxon>Desulfomicrobium</taxon>
    </lineage>
</organism>
<dbReference type="OrthoDB" id="5471103at2"/>
<dbReference type="RefSeq" id="WP_092373937.1">
    <property type="nucleotide sequence ID" value="NZ_FORX01000006.1"/>
</dbReference>
<dbReference type="Pfam" id="PF06835">
    <property type="entry name" value="LptC"/>
    <property type="match status" value="1"/>
</dbReference>
<dbReference type="InterPro" id="IPR026265">
    <property type="entry name" value="LptC"/>
</dbReference>
<evidence type="ECO:0000313" key="1">
    <source>
        <dbReference type="EMBL" id="SFJ74093.1"/>
    </source>
</evidence>
<dbReference type="GO" id="GO:0015221">
    <property type="term" value="F:lipopolysaccharide transmembrane transporter activity"/>
    <property type="evidence" value="ECO:0007669"/>
    <property type="project" value="InterPro"/>
</dbReference>
<keyword evidence="2" id="KW-1185">Reference proteome</keyword>
<dbReference type="EMBL" id="FORX01000006">
    <property type="protein sequence ID" value="SFJ74093.1"/>
    <property type="molecule type" value="Genomic_DNA"/>
</dbReference>
<dbReference type="STRING" id="52560.SAMN04488082_10696"/>
<dbReference type="AlphaFoldDB" id="A0A1I3TUE0"/>
<accession>A0A1I3TUE0</accession>
<dbReference type="GO" id="GO:0005886">
    <property type="term" value="C:plasma membrane"/>
    <property type="evidence" value="ECO:0007669"/>
    <property type="project" value="InterPro"/>
</dbReference>